<dbReference type="EMBL" id="KZ678132">
    <property type="protein sequence ID" value="PSN70034.1"/>
    <property type="molecule type" value="Genomic_DNA"/>
</dbReference>
<dbReference type="Proteomes" id="UP000240883">
    <property type="component" value="Unassembled WGS sequence"/>
</dbReference>
<dbReference type="Gene3D" id="3.80.10.10">
    <property type="entry name" value="Ribonuclease Inhibitor"/>
    <property type="match status" value="1"/>
</dbReference>
<proteinExistence type="predicted"/>
<dbReference type="AlphaFoldDB" id="A0A2T2NX90"/>
<dbReference type="SUPFAM" id="SSF81383">
    <property type="entry name" value="F-box domain"/>
    <property type="match status" value="1"/>
</dbReference>
<dbReference type="STRING" id="1448308.A0A2T2NX90"/>
<dbReference type="Pfam" id="PF12937">
    <property type="entry name" value="F-box-like"/>
    <property type="match status" value="1"/>
</dbReference>
<keyword evidence="3" id="KW-1185">Reference proteome</keyword>
<accession>A0A2T2NX90</accession>
<dbReference type="OrthoDB" id="2125396at2759"/>
<dbReference type="InterPro" id="IPR032675">
    <property type="entry name" value="LRR_dom_sf"/>
</dbReference>
<dbReference type="SUPFAM" id="SSF52047">
    <property type="entry name" value="RNI-like"/>
    <property type="match status" value="1"/>
</dbReference>
<feature type="domain" description="F-box" evidence="1">
    <location>
        <begin position="26"/>
        <end position="73"/>
    </location>
</feature>
<dbReference type="InterPro" id="IPR001810">
    <property type="entry name" value="F-box_dom"/>
</dbReference>
<name>A0A2T2NX90_CORCC</name>
<gene>
    <name evidence="2" type="ORF">BS50DRAFT_302939</name>
</gene>
<evidence type="ECO:0000313" key="3">
    <source>
        <dbReference type="Proteomes" id="UP000240883"/>
    </source>
</evidence>
<dbReference type="InterPro" id="IPR036047">
    <property type="entry name" value="F-box-like_dom_sf"/>
</dbReference>
<organism evidence="2 3">
    <name type="scientific">Corynespora cassiicola Philippines</name>
    <dbReference type="NCBI Taxonomy" id="1448308"/>
    <lineage>
        <taxon>Eukaryota</taxon>
        <taxon>Fungi</taxon>
        <taxon>Dikarya</taxon>
        <taxon>Ascomycota</taxon>
        <taxon>Pezizomycotina</taxon>
        <taxon>Dothideomycetes</taxon>
        <taxon>Pleosporomycetidae</taxon>
        <taxon>Pleosporales</taxon>
        <taxon>Corynesporascaceae</taxon>
        <taxon>Corynespora</taxon>
    </lineage>
</organism>
<evidence type="ECO:0000313" key="2">
    <source>
        <dbReference type="EMBL" id="PSN70034.1"/>
    </source>
</evidence>
<sequence length="434" mass="49323">MHTSNAHGLVVPVLATPPAKPQYANYLPDELLLEILAYFPRNKDSQATLAKFCLVNRQWYDVAIPYLYESPYLAGSAYDLFVRTLCPSVIAHIKFSPLAGLVKILDLSHIVHQSTKSTTARLLGRTKHNLEVFVAPQASFAINCWASLSKCARLRVLDLSLVSECINYQNLNQTIRKLPELTDLYLPRCSSTYENPQNATNIQWPTRLAHLSLSGSVHGPFLWDMTRQPDTFPPTLSSISICHCPSLSRTGVKDLLRNVKDTITTAELRDLPLIRQGSFDGILNWLPHCRRLTIALDYISDDFGRMPDDFSPAHWAEAKPLEYLSLVTSGQRDVDPTAAFAAEDLYMLIDERFLGRLRWLKIAQSSGWKHKESGAEVEALEMLIVESLDKENWENRRWHYEGLTGVPEGMKYEEWKETSKGKAMAPWVRMLRHQ</sequence>
<reference evidence="2 3" key="1">
    <citation type="journal article" date="2018" name="Front. Microbiol.">
        <title>Genome-Wide Analysis of Corynespora cassiicola Leaf Fall Disease Putative Effectors.</title>
        <authorList>
            <person name="Lopez D."/>
            <person name="Ribeiro S."/>
            <person name="Label P."/>
            <person name="Fumanal B."/>
            <person name="Venisse J.S."/>
            <person name="Kohler A."/>
            <person name="de Oliveira R.R."/>
            <person name="Labutti K."/>
            <person name="Lipzen A."/>
            <person name="Lail K."/>
            <person name="Bauer D."/>
            <person name="Ohm R.A."/>
            <person name="Barry K.W."/>
            <person name="Spatafora J."/>
            <person name="Grigoriev I.V."/>
            <person name="Martin F.M."/>
            <person name="Pujade-Renaud V."/>
        </authorList>
    </citation>
    <scope>NUCLEOTIDE SEQUENCE [LARGE SCALE GENOMIC DNA]</scope>
    <source>
        <strain evidence="2 3">Philippines</strain>
    </source>
</reference>
<evidence type="ECO:0000259" key="1">
    <source>
        <dbReference type="Pfam" id="PF12937"/>
    </source>
</evidence>
<protein>
    <recommendedName>
        <fullName evidence="1">F-box domain-containing protein</fullName>
    </recommendedName>
</protein>